<reference evidence="2" key="1">
    <citation type="journal article" date="2023" name="Science">
        <title>Elucidation of the pathway for biosynthesis of saponin adjuvants from the soapbark tree.</title>
        <authorList>
            <person name="Reed J."/>
            <person name="Orme A."/>
            <person name="El-Demerdash A."/>
            <person name="Owen C."/>
            <person name="Martin L.B.B."/>
            <person name="Misra R.C."/>
            <person name="Kikuchi S."/>
            <person name="Rejzek M."/>
            <person name="Martin A.C."/>
            <person name="Harkess A."/>
            <person name="Leebens-Mack J."/>
            <person name="Louveau T."/>
            <person name="Stephenson M.J."/>
            <person name="Osbourn A."/>
        </authorList>
    </citation>
    <scope>NUCLEOTIDE SEQUENCE</scope>
    <source>
        <strain evidence="2">S10</strain>
    </source>
</reference>
<accession>A0AAD7PFB6</accession>
<sequence length="273" mass="30306">MGELNNGCYSSSEEEDGGAEWRAAIDSVAGTSSYISSFMNGFSATANGQSAAKLEADDDREHNPKTQQLKHYQVKAQKLLDDILEKTLDIVKDPTNALNEDPKMNEGGIRLFKNAPPGIVFDHRDELQGPTRRPRILPGEEIDEKSKKYKRQIHSIAVDGEDIITAARAACQKSLARLEAKDSSAKAAAKKEAERVEKLKKVRGERWLPSIAKEMQVKSLGTLVRTLWGLQERRWSSTYEVVQSLAVSMTMSFLLCFLSIHGHRRGDTGFGSI</sequence>
<evidence type="ECO:0000313" key="3">
    <source>
        <dbReference type="Proteomes" id="UP001163823"/>
    </source>
</evidence>
<dbReference type="PANTHER" id="PTHR36765:SF1">
    <property type="entry name" value="EXPRESSED PROTEIN"/>
    <property type="match status" value="1"/>
</dbReference>
<name>A0AAD7PFB6_QUISA</name>
<dbReference type="Proteomes" id="UP001163823">
    <property type="component" value="Chromosome 10"/>
</dbReference>
<keyword evidence="3" id="KW-1185">Reference proteome</keyword>
<keyword evidence="2" id="KW-0413">Isomerase</keyword>
<evidence type="ECO:0000313" key="2">
    <source>
        <dbReference type="EMBL" id="KAJ7952755.1"/>
    </source>
</evidence>
<dbReference type="PANTHER" id="PTHR36765">
    <property type="entry name" value="EXPRESSED PROTEIN"/>
    <property type="match status" value="1"/>
</dbReference>
<dbReference type="EMBL" id="JARAOO010000010">
    <property type="protein sequence ID" value="KAJ7952755.1"/>
    <property type="molecule type" value="Genomic_DNA"/>
</dbReference>
<proteinExistence type="predicted"/>
<evidence type="ECO:0000256" key="1">
    <source>
        <dbReference type="SAM" id="MobiDB-lite"/>
    </source>
</evidence>
<protein>
    <submittedName>
        <fullName evidence="2">Ribose-5-phosphate isomerase A</fullName>
    </submittedName>
</protein>
<feature type="region of interest" description="Disordered" evidence="1">
    <location>
        <begin position="47"/>
        <end position="66"/>
    </location>
</feature>
<comment type="caution">
    <text evidence="2">The sequence shown here is derived from an EMBL/GenBank/DDBJ whole genome shotgun (WGS) entry which is preliminary data.</text>
</comment>
<dbReference type="KEGG" id="qsa:O6P43_024548"/>
<dbReference type="GO" id="GO:0016853">
    <property type="term" value="F:isomerase activity"/>
    <property type="evidence" value="ECO:0007669"/>
    <property type="project" value="UniProtKB-KW"/>
</dbReference>
<organism evidence="2 3">
    <name type="scientific">Quillaja saponaria</name>
    <name type="common">Soap bark tree</name>
    <dbReference type="NCBI Taxonomy" id="32244"/>
    <lineage>
        <taxon>Eukaryota</taxon>
        <taxon>Viridiplantae</taxon>
        <taxon>Streptophyta</taxon>
        <taxon>Embryophyta</taxon>
        <taxon>Tracheophyta</taxon>
        <taxon>Spermatophyta</taxon>
        <taxon>Magnoliopsida</taxon>
        <taxon>eudicotyledons</taxon>
        <taxon>Gunneridae</taxon>
        <taxon>Pentapetalae</taxon>
        <taxon>rosids</taxon>
        <taxon>fabids</taxon>
        <taxon>Fabales</taxon>
        <taxon>Quillajaceae</taxon>
        <taxon>Quillaja</taxon>
    </lineage>
</organism>
<gene>
    <name evidence="2" type="ORF">O6P43_024548</name>
</gene>
<dbReference type="AlphaFoldDB" id="A0AAD7PFB6"/>